<protein>
    <submittedName>
        <fullName evidence="2">Uncharacterized protein</fullName>
    </submittedName>
</protein>
<dbReference type="AlphaFoldDB" id="A0A8T1VAC0"/>
<keyword evidence="3" id="KW-1185">Reference proteome</keyword>
<gene>
    <name evidence="2" type="ORF">PHYPSEUDO_010855</name>
</gene>
<evidence type="ECO:0000313" key="2">
    <source>
        <dbReference type="EMBL" id="KAG7377896.1"/>
    </source>
</evidence>
<dbReference type="OrthoDB" id="146523at2759"/>
<feature type="region of interest" description="Disordered" evidence="1">
    <location>
        <begin position="1"/>
        <end position="29"/>
    </location>
</feature>
<proteinExistence type="predicted"/>
<accession>A0A8T1VAC0</accession>
<name>A0A8T1VAC0_9STRA</name>
<reference evidence="2" key="1">
    <citation type="submission" date="2021-02" db="EMBL/GenBank/DDBJ databases">
        <authorList>
            <person name="Palmer J.M."/>
        </authorList>
    </citation>
    <scope>NUCLEOTIDE SEQUENCE</scope>
    <source>
        <strain evidence="2">SCRP734</strain>
    </source>
</reference>
<dbReference type="Proteomes" id="UP000694044">
    <property type="component" value="Unassembled WGS sequence"/>
</dbReference>
<sequence length="222" mass="24401">MATPHDAPDSAASPRAAEFVGQGRSPGAPPPCVNCDHAPSDPSAAATPVVLDLDPLRLAAVSIDTFLSSYHDLLAGHQQALRDLTAARATMKNSTRWRNPVGISLGGLWTSLSITTMCPKVASVKQSNAKPRRRLANSQPSLAADPSTASPSFVQDLFDLRDENVELRQRNIDFESSCQTANADRDTALKDLFRLQKDRADLKRCYEQRKPHIRDLEREFQR</sequence>
<feature type="compositionally biased region" description="Polar residues" evidence="1">
    <location>
        <begin position="136"/>
        <end position="150"/>
    </location>
</feature>
<organism evidence="2 3">
    <name type="scientific">Phytophthora pseudosyringae</name>
    <dbReference type="NCBI Taxonomy" id="221518"/>
    <lineage>
        <taxon>Eukaryota</taxon>
        <taxon>Sar</taxon>
        <taxon>Stramenopiles</taxon>
        <taxon>Oomycota</taxon>
        <taxon>Peronosporomycetes</taxon>
        <taxon>Peronosporales</taxon>
        <taxon>Peronosporaceae</taxon>
        <taxon>Phytophthora</taxon>
    </lineage>
</organism>
<feature type="region of interest" description="Disordered" evidence="1">
    <location>
        <begin position="125"/>
        <end position="150"/>
    </location>
</feature>
<evidence type="ECO:0000256" key="1">
    <source>
        <dbReference type="SAM" id="MobiDB-lite"/>
    </source>
</evidence>
<dbReference type="EMBL" id="JAGDFM010000472">
    <property type="protein sequence ID" value="KAG7377896.1"/>
    <property type="molecule type" value="Genomic_DNA"/>
</dbReference>
<evidence type="ECO:0000313" key="3">
    <source>
        <dbReference type="Proteomes" id="UP000694044"/>
    </source>
</evidence>
<comment type="caution">
    <text evidence="2">The sequence shown here is derived from an EMBL/GenBank/DDBJ whole genome shotgun (WGS) entry which is preliminary data.</text>
</comment>